<feature type="domain" description="Carrier" evidence="4">
    <location>
        <begin position="6149"/>
        <end position="6224"/>
    </location>
</feature>
<dbReference type="InterPro" id="IPR020806">
    <property type="entry name" value="PKS_PP-bd"/>
</dbReference>
<dbReference type="Pfam" id="PF00550">
    <property type="entry name" value="PP-binding"/>
    <property type="match status" value="6"/>
</dbReference>
<dbReference type="InterPro" id="IPR006162">
    <property type="entry name" value="Ppantetheine_attach_site"/>
</dbReference>
<dbReference type="InterPro" id="IPR020802">
    <property type="entry name" value="TesA-like"/>
</dbReference>
<dbReference type="InterPro" id="IPR010071">
    <property type="entry name" value="AA_adenyl_dom"/>
</dbReference>
<dbReference type="CDD" id="cd12117">
    <property type="entry name" value="A_NRPS_Srf_like"/>
    <property type="match status" value="6"/>
</dbReference>
<dbReference type="Proteomes" id="UP001595859">
    <property type="component" value="Unassembled WGS sequence"/>
</dbReference>
<reference evidence="6" key="1">
    <citation type="journal article" date="2019" name="Int. J. Syst. Evol. Microbiol.">
        <title>The Global Catalogue of Microorganisms (GCM) 10K type strain sequencing project: providing services to taxonomists for standard genome sequencing and annotation.</title>
        <authorList>
            <consortium name="The Broad Institute Genomics Platform"/>
            <consortium name="The Broad Institute Genome Sequencing Center for Infectious Disease"/>
            <person name="Wu L."/>
            <person name="Ma J."/>
        </authorList>
    </citation>
    <scope>NUCLEOTIDE SEQUENCE [LARGE SCALE GENOMIC DNA]</scope>
    <source>
        <strain evidence="6">ZS-22-S1</strain>
    </source>
</reference>
<dbReference type="InterPro" id="IPR020845">
    <property type="entry name" value="AMP-binding_CS"/>
</dbReference>
<dbReference type="PROSITE" id="PS00012">
    <property type="entry name" value="PHOSPHOPANTETHEINE"/>
    <property type="match status" value="6"/>
</dbReference>
<protein>
    <submittedName>
        <fullName evidence="5">Non-ribosomal peptide synthase/polyketide synthase</fullName>
    </submittedName>
</protein>
<dbReference type="Gene3D" id="3.40.50.12780">
    <property type="entry name" value="N-terminal domain of ligase-like"/>
    <property type="match status" value="6"/>
</dbReference>
<dbReference type="Pfam" id="PF00501">
    <property type="entry name" value="AMP-binding"/>
    <property type="match status" value="6"/>
</dbReference>
<keyword evidence="2" id="KW-0596">Phosphopantetheine</keyword>
<dbReference type="InterPro" id="IPR029058">
    <property type="entry name" value="AB_hydrolase_fold"/>
</dbReference>
<dbReference type="Pfam" id="PF00975">
    <property type="entry name" value="Thioesterase"/>
    <property type="match status" value="1"/>
</dbReference>
<accession>A0ABV9S532</accession>
<dbReference type="NCBIfam" id="NF003417">
    <property type="entry name" value="PRK04813.1"/>
    <property type="match status" value="6"/>
</dbReference>
<dbReference type="Gene3D" id="3.30.559.10">
    <property type="entry name" value="Chloramphenicol acetyltransferase-like domain"/>
    <property type="match status" value="6"/>
</dbReference>
<feature type="domain" description="Carrier" evidence="4">
    <location>
        <begin position="3016"/>
        <end position="3091"/>
    </location>
</feature>
<proteinExistence type="predicted"/>
<dbReference type="PROSITE" id="PS00455">
    <property type="entry name" value="AMP_BINDING"/>
    <property type="match status" value="6"/>
</dbReference>
<dbReference type="RefSeq" id="WP_378057915.1">
    <property type="nucleotide sequence ID" value="NZ_JBHSIS010000009.1"/>
</dbReference>
<dbReference type="InterPro" id="IPR009081">
    <property type="entry name" value="PP-bd_ACP"/>
</dbReference>
<evidence type="ECO:0000313" key="6">
    <source>
        <dbReference type="Proteomes" id="UP001595859"/>
    </source>
</evidence>
<dbReference type="CDD" id="cd19543">
    <property type="entry name" value="DCL_NRPS"/>
    <property type="match status" value="1"/>
</dbReference>
<comment type="cofactor">
    <cofactor evidence="1">
        <name>pantetheine 4'-phosphate</name>
        <dbReference type="ChEBI" id="CHEBI:47942"/>
    </cofactor>
</comment>
<dbReference type="Gene3D" id="1.10.1200.10">
    <property type="entry name" value="ACP-like"/>
    <property type="match status" value="5"/>
</dbReference>
<dbReference type="CDD" id="cd19540">
    <property type="entry name" value="LCL_NRPS-like"/>
    <property type="match status" value="5"/>
</dbReference>
<evidence type="ECO:0000256" key="3">
    <source>
        <dbReference type="ARBA" id="ARBA00022553"/>
    </source>
</evidence>
<keyword evidence="6" id="KW-1185">Reference proteome</keyword>
<dbReference type="SMART" id="SM00823">
    <property type="entry name" value="PKS_PP"/>
    <property type="match status" value="6"/>
</dbReference>
<dbReference type="InterPro" id="IPR045851">
    <property type="entry name" value="AMP-bd_C_sf"/>
</dbReference>
<dbReference type="PANTHER" id="PTHR45527:SF1">
    <property type="entry name" value="FATTY ACID SYNTHASE"/>
    <property type="match status" value="1"/>
</dbReference>
<dbReference type="EMBL" id="JBHSIS010000009">
    <property type="protein sequence ID" value="MFC4855948.1"/>
    <property type="molecule type" value="Genomic_DNA"/>
</dbReference>
<dbReference type="Pfam" id="PF00668">
    <property type="entry name" value="Condensation"/>
    <property type="match status" value="6"/>
</dbReference>
<evidence type="ECO:0000259" key="4">
    <source>
        <dbReference type="PROSITE" id="PS50075"/>
    </source>
</evidence>
<feature type="domain" description="Carrier" evidence="4">
    <location>
        <begin position="4065"/>
        <end position="4144"/>
    </location>
</feature>
<dbReference type="InterPro" id="IPR023213">
    <property type="entry name" value="CAT-like_dom_sf"/>
</dbReference>
<evidence type="ECO:0000313" key="5">
    <source>
        <dbReference type="EMBL" id="MFC4855948.1"/>
    </source>
</evidence>
<gene>
    <name evidence="5" type="ORF">ACFPCV_20745</name>
</gene>
<dbReference type="SUPFAM" id="SSF52777">
    <property type="entry name" value="CoA-dependent acyltransferases"/>
    <property type="match status" value="12"/>
</dbReference>
<dbReference type="SUPFAM" id="SSF56801">
    <property type="entry name" value="Acetyl-CoA synthetase-like"/>
    <property type="match status" value="6"/>
</dbReference>
<dbReference type="SUPFAM" id="SSF53474">
    <property type="entry name" value="alpha/beta-Hydrolases"/>
    <property type="match status" value="1"/>
</dbReference>
<organism evidence="5 6">
    <name type="scientific">Actinophytocola glycyrrhizae</name>
    <dbReference type="NCBI Taxonomy" id="2044873"/>
    <lineage>
        <taxon>Bacteria</taxon>
        <taxon>Bacillati</taxon>
        <taxon>Actinomycetota</taxon>
        <taxon>Actinomycetes</taxon>
        <taxon>Pseudonocardiales</taxon>
        <taxon>Pseudonocardiaceae</taxon>
    </lineage>
</organism>
<feature type="domain" description="Carrier" evidence="4">
    <location>
        <begin position="1984"/>
        <end position="2059"/>
    </location>
</feature>
<feature type="domain" description="Carrier" evidence="4">
    <location>
        <begin position="944"/>
        <end position="1019"/>
    </location>
</feature>
<dbReference type="NCBIfam" id="TIGR01733">
    <property type="entry name" value="AA-adenyl-dom"/>
    <property type="match status" value="6"/>
</dbReference>
<feature type="domain" description="Carrier" evidence="4">
    <location>
        <begin position="5110"/>
        <end position="5185"/>
    </location>
</feature>
<name>A0ABV9S532_9PSEU</name>
<dbReference type="PANTHER" id="PTHR45527">
    <property type="entry name" value="NONRIBOSOMAL PEPTIDE SYNTHETASE"/>
    <property type="match status" value="1"/>
</dbReference>
<dbReference type="Gene3D" id="3.30.300.30">
    <property type="match status" value="6"/>
</dbReference>
<dbReference type="NCBIfam" id="NF004282">
    <property type="entry name" value="PRK05691.1"/>
    <property type="match status" value="8"/>
</dbReference>
<keyword evidence="3" id="KW-0597">Phosphoprotein</keyword>
<evidence type="ECO:0000256" key="1">
    <source>
        <dbReference type="ARBA" id="ARBA00001957"/>
    </source>
</evidence>
<dbReference type="Gene3D" id="3.30.559.30">
    <property type="entry name" value="Nonribosomal peptide synthetase, condensation domain"/>
    <property type="match status" value="6"/>
</dbReference>
<dbReference type="InterPro" id="IPR000873">
    <property type="entry name" value="AMP-dep_synth/lig_dom"/>
</dbReference>
<dbReference type="SMART" id="SM00824">
    <property type="entry name" value="PKS_TE"/>
    <property type="match status" value="1"/>
</dbReference>
<dbReference type="InterPro" id="IPR001242">
    <property type="entry name" value="Condensation_dom"/>
</dbReference>
<dbReference type="SUPFAM" id="SSF47336">
    <property type="entry name" value="ACP-like"/>
    <property type="match status" value="6"/>
</dbReference>
<sequence length="6480" mass="685020">MAQSPIEDILPLSPLQEGLLFHALYDRQARSLYLTQFVAELRGTLDPVRLRAAAARLVARHANLRAGFRTRKSGEAIQVLRRDVPLCWTEADLGDLPAEERAARSDELVARDWDRGFDIGDASLLRFTLITEDPGRHRLVLAAHHILLDGWATALLFRELFALYADSVPATPVRPYRDYLTWLAGRDKAAAETAWRTALSGVDGPTHVAPDAAGTPVGEAGLVVAELSAELVDRLRDRARDCDVTLNTLCQAAWALVVGQLTGRRDVVFGSTVSGRPADLPGADEMIGLFINTVPVRVALPATATVREVVAALHEQRSRLLDHDHLGLADIQRAAGAEGALFDTTVVFDNFPMNDYRLAIPGGPDVDGITFRDTAHYPLILVVEPGERFEVRLLHRPEVFDRDTVQAVLSRVVRVLTGFAATVDVPVGRLDTLSAEERHRVLVDLNDTVADHPDACVHELFAAHAARTPDATALVHEAETMTYGTLNAEANRLAARLVAGGLTRGDLVAVHLARGLDLVVAVLAVLKAGGGYTLVDPRFPAARIAGILAQARPALVLDRAYLDDHAGTAAAWQATDPPPRASAGDLACVMFTSGSTGRPKGVAAPHRAIVATLAGQRFADFGPGEVVLQSSPVSWDAFALELFGALLFGGTCVLQPGQNPEPAVIARLIAEHGVTTAYASASLMNFLLDECPGAFDGVRQLMTGGEALSVPHVAMALREYPDLRLVNGYSPAEGMIFTFCHRIGAADLDRASIPLGRPITGKQAYLLDPELRPVPPGVPGELYLAGPGLADGYLGQPGPTAERFVANPYAATPGARMYRSGDLGRLLPDGTVEFLGRADHQVKIRGFRVEPAEVEAALATHADVTRVAVVVREDRPGDRRLVAYVVAPAGPTGAELRRHTAERVPEHMVPAAFVPMAALPLTPTGKLDRAALPAPDTTATSGRGPRTATEEILCGLFADVLGVPRVGIDDGFFALGGHSLLAARLISRVRTVLGAELSLRTLFAAPTVAGIAGGLDTAAATRPVPRPVPRDGKLPLSFAQQRLWFVDALEGPGDVYSVPLAIRLHGEVDVPALRAALADVAGRHEVLRTIHPADDDDAGTPHQVVLPDARPELAVVAVPAASLDTALDRAARRVQDVTTDLPLHATLFTTGGDGPDVLLLVCHHIATDGWSTAVLLRDLGAAYTARLAGAAPDWAPLPVQYADYAVWQRALLADAHDPAGLVSGQLGYWRRALAGLPEELALPTDRPRPGTASHRGATVPVALPAGLHAGLVDLARTHQVTVFMVVQAALAALLSRLGAGPDVPVGTVVAGRADEAFDDLVGFFVNSLVLRTDVSGDPTFAELLSRVRETDLGAFAHQDLPFDRLVEELNPARSLARHPLFQVMLVLQTNDDAVLTLPGVDTEVSHVGIGVAKFDLTVNLHETRDEAGAPAGIGGAVEFAVDLFDDATVLALVDRLTAVLSAVVADPATRVGALEVLTAADRALLAARRDTATAYPSGATVHGLFERCVDRTPDHPALVSGDERLTYRELDERANRLAHHLAARGIGTGDLVAVRVERGFGLVVGLLGVLKAGAGYVPVDVSHPEDRIETILREAAVRLTVTAGTLAASATAPPTRPRVAVHAEDVATVLFTSGSSGVPKGVAAPHRATVRTFLGQSYVDFGPGLVTLQCAPVSWDGLSLELWSALLHGGTCVLAPGQTPEPAVIARLVPAHGVTTMWLSAGLFAVVLDEHPEVLATLRQVMTGGEAPSVAHVLRAGREFPHLRLVHGYGPVESMVFTNCHRVTEADADRAVLPVGPPIANTRVHVLDAGLRPVPPGVVGELYAAGDGLAHGYANRPGLTAERFVADPSGPAGARMYRTGDLARWTRDGAVEFAGRADDQVKIRGFRIELGEVEAALAAHPAVRKVAVVVREDRPGDKRLVAYVVPTTGADVEPAALRAHVAATLPTYMVPAAVVPLPALPLTPNGKLDRRALPAPEVTTGGRGPRTPAEEVLCGLFAELLGTPGVGIDDNFFELGGHSLLATRLVSRVRAALGTELALRDLFTTPTVAGLAAGLSTATAARPPLRPAPREEQLPLSFAQRRLWFVDQFEGPGAAYHVAWVLRMSGDLDRPALTEALRDVIGRHEALRTVFPVAGDEPCQRVLTPEQVRIAVPLRDCAPADLDDVLSAAAGHPFDLANEPPVHALLARTGATEHALLVVVHHIAADGWSMGPFMRDLSAAYTARAAGAAPGWAPLPVQYADYTRWHRDLLDGEVGARDLAFWTDALAGAPEQLTLPTDRPRPAVPTFLGASVATGWDADLHAGLHALARRHQVTLFMVLQAAVAALLSRHGAGTDVPLGTPVAGRTDEALDELVGFFVNSLVLRTDVSGDPTFAELLSRVRRTDLAAYAHQDLPFERLVEELNPVRDPARHPLFQVMLVLANAAAATPELPGMRVTGAPVRTGTAKFDLTISFAENHDADGVPAGLGVDVEYATDLFDRATAEALLARLGELVRAAAAAPDTRVGALAVLRPEDRARLTDWHGTTADLPHLGLAELFEAQVAARPAATAVVADDGTTLTYAGLNIRANRLARRLVADGVPPGSLVAVWLDRGPDLVVAVLAVLKAGAGYTLVDPELPDERIRALLSDVVPALVVTADYVAADGGPADGPGDDLGIAVAPGAVACVMFTSGSTGRPKGVIASHRALVGTYLAQSYVDFGPDAVFLQCSPVSWDGFALELFGALLHGATVVLHPGQRPEPATIARLVAEHGVTVLQMSATLFDFLLDEHPGTFATLRQALTGGEPASAAHVARALERFPHLRVGNGYGPAESMGFTTYHAVEGGTGPTVPIGLPVTNKRAYVLDAHLNPVPPGVVGELYVAGAGLAHGYLDQPAATAARFVADPFGPAGERMYRTGDLGYRRPDGDLEFTGRADDQVKIRGFRVEPGEVEAVVAAHPAVTQVAVVAHDGQLVAYVVGTYVVGTSAGAADLRAHAAARLPRHMVPAVFVSLDALPRTANGKLDRRALPAPAVPTHAGRAPRTPREEVLRGLFADVLGRDTVGVDDDFFALGGHSLLAAKLATRIRTALHADLTVAALFRAPTVAALARRLDELAAPATPRPALRRADHTDRAPLSFAQQRLWFLDRVTRDASYTVPLAFRLTGQVDVPALRAALADVVARHEPLRTVYPAVDGVPYQQVLPAAEAVPVLAEEPPGDLACQRFDLATDVALRAYLHRTGEHEHELTLVLPHIATDGGSLRPLLGDLATAYRARRAGGAPDWPALPVRYTDYARWQRDLLAEDGEDSAGARHLGHFTRALAGLPEEIGLPTDRPRPAVASHDGGVVGVTLDADLHARLRDLARTHQVTVFMVVQAALATLLSRLGAGTDVPLGTVVAGRSDEALDDLVGFFVNSLVLRTDVSGDPTFAELLSRVRETDLGAFAHQDLPFDRLVEELNPARSLARHPLFHVLLVQQDGTATTPGLEGLTVTAAPAGNRAAKFDLAVAFTEHHDGTGAPAGITTEVEFATGLFDEDTVAALARRLTGVLAAAAAGPGTRVGAFDVLTPAERQRVLVAWNDTATDYPADRCVHDVVAGHARTTPDAPALVFAGTSLSYRELDERANQLAHHLIGRGARRGALVGVCVHRGPDLVVAFLAALKAGAAYLPLDPSHPAERIAAVLTEADTRLVVTTSDLAARLLPVDTDPVLLDRDPADRAPRTSPDVPVTAEDPVSVLFTSGSTGRPKGVLSAHRTVLRTFLGQSYLDAGPDMVTLQCAPVSWDGLALELWSALLHGGTCVLAPGQTPDPAVVDRLVAEHDITTLWLSAGLFAVMADEYPGVFAALRQVLTGGEAPSTEHVLRVRRDHPGLRMVHGYGPVESMVFSNTHDIVAADAERSVLPVGGPIANTRVHVLDHRLAPVPPGVVGELYVAGDGLAHGYVNRTALTAHRFVACPFGVPGERMYRTGDLVRWTGDGEIEFVGRADDQVKIRGFRVELGEIEAVLRAHPAVARATVLVREDRPGDKRLVAYAVSAGDTGAEPAALRAHVAATLPDYLVPAAVVVLPEFPLTPNGKLDRLALPAPEWTGTAAHRAARTGTEKFLCGLFAELLGVPGGAAAVGVDDGFFDLGGHSLLATRLISRVRARLGVELTVKDLFTHPTVAGLATTVAAGAGTAARPALVPAARPDLLPPSFAQQRLLFLDSIEDSPAYNVPIALRLHGTVDAAALADALADVVERHEALRTVFPDRDGGRHQHVLAPRPVPVAVTEMTEADLPAALATLARTTFDPAHDLPLRVTLCTLGPAEHVLVLVLHHIAGDGWSLRPLFADLATAYAARCADTAPDWRPLPVQYADYTLWQRELLGTPEEPTALSTAQLGFWTAALDGIPEQLPLPADRPRPAVPTRSGDTVPVHLDAATHARLAELARAHGVTLFMVLQAGFAALLSRSGAGTDIPIGTPVAGRTDDALEDLVGFFVNTVVLRTDLSGNPTFAELLARVRETDLAAFANQDVPFEQLVEAVNPRRGLARHPLFQVMLVLQNNTRAALRFAGLDATEEPVGTGAAKFDLTLGLCEEVADTGAPAGITGSLEFATDLFDRATAAGLAERLTRLLTAVAAAPDRPVATVDLLDPAQRRRILVDWNDTGSGTTDRCAHEVFQAQAARTPDATALVSGAERVTYGELNVRANRLAHLLTDEGVRAGDLVGVHLDRGIDLVVAVLAVLKAGGGYALLDTAFPAERIAALVAETGARVVVDAAYLAAADLAGRPATDPAPAARPGDVACVMFTSGSTGRPKGVLAPHRALVGTLLGQSFAEFGPAEVVLQCAPVSWDAFALELFAALFFGGTCVLQPGQSPEPAVIARLVAEHAVTTVHVSASLLNFLLDEYPDVFAGVRQVMTGGEPASVPHIARALARYPDLRLVNGYSPVENMIFTLCHRMVVADTGRSAVPVGRPIAGKRVYVLDDHLRPVPPGVVGELYMTGLGLADGYLHQPGLTAGRFVADPFGAPGTRMYRTGDLVRWSPAGVLDFLGRADQQVKIRGFRVEPGDVATVVGRLPGVAQVAVLVREDRPGDRRLVAYVAAEPGLEPARLRADVARQLPDYLVPSAFVLLDALPMTANGKLDRQALPAPDHLPCPGSGGRPPRTVTEEILCGLFAEVLGLPEVGVDDGFFDLGGHSLLAAKLIGRVRAVLGAELGIRDLFTAPTVAGLVGRLGGRARPALGRTERPAELPLSFAQQRLWFLDRLDERATYNVPVALRLRGAVRRDALRAALNDVVARHETLRTVFPAVAGRPVQVVLDAAVEPAEVDLAGDDPGTDPEADLQAAVDAATGYTFDLACEPPLRCWLFRVREDDHVLLLVLHHIAGDGWSMGPLMRDLSAAYAARCAGTAPDWRPLPVQYADYTLWQHAVLGTEDDQDSLLAEQVRYWRGALDGLPEELALPTDRPRPAVASHRGDLVPLRLPADVHARLLDLARAHGVTLFMVLQAGFAALLSRSGAGTDIPIGTPVAGRSDAALDDLVGFFVNSLVLRTDLSGDPAFAELLARVRETDLAAYANQDLPFEQLVEAVNPRRGLARHPLFQVMLVLQNNVGGALDLDGLAVTEQPFGVRTAKFDLTVALGEHRDEKGVPTGITGAVEFATDLFDATTVRGLAARLERLFALVAARPDLPVGQLDLLTGAERTRLVHEWNDTAAELPASTVTELFAARVAAVPDATAVVSDGTRVGYAELDARANRLARCLVDDGVTPGSLVAVWLDRGIDLVVAVLAALKAGAGYTLIDPELPAERITAVLTGTAPSVVVTDRYLRAAPTAARSAADLGIVVSPESVACVMFTSGSTGRPKGVVSSHRALAGTYLAQSYVDFGPGEVFLQCSPVSWDAFGLELFGALLHGATCVLQPGQRPEPAAIAKLVAEHGVTMLQLSATLFNFLLDEHPDAFEELRWAVTGGEPASAGHVARALARFPRLRVGNGYGPAESMGFTTYHPVAPADVPHPAVPIGRPIANKRVYVLDASLNPVPPGVVGEIYVAGVGLAHGYLGQAVATAQRFVPDPYGPAGERMYRTGDLGRWRPGGELEFDGRADDQVKIRGFRVEPGEVEAVVAAHPAVTQVAVVARESRLVAYVVLPLDTGIDPARLRAHTAARLPQHMVPSAFVPLHELPRTANGKLDRRALPAPTVVTRAAEHAPRDEREQVLCEHFAAVLDLPSVGIHDNFFALGGHSLLAARLVGALNQRLGTELGVRSVFTAPTVAELAATVAGQSGGDALAVVLPIRPAGSRTPLFCVHPAAGISWVYSGLARYLEDRPLYGLQSPGLTEAGAGQGTVEVLARRYAEEIRRVQPDGPYQLLGWSFGGVVAQAVATLLQDQGHEVAMVAVLDGYPVTGTAGTAAPTGVEALAALLGSLGCAAGAGSEEDLLDAACLPGSPLATFDRPTVRAIAGVFADNVELAARFTPRAYDGDLLLFVATAGKDAAAPTPAAWAPHVTGHVQVHPLDCAHGAMTRPDTLAHIAPVLAARLR</sequence>
<dbReference type="PROSITE" id="PS50075">
    <property type="entry name" value="CARRIER"/>
    <property type="match status" value="6"/>
</dbReference>
<dbReference type="InterPro" id="IPR001031">
    <property type="entry name" value="Thioesterase"/>
</dbReference>
<dbReference type="InterPro" id="IPR042099">
    <property type="entry name" value="ANL_N_sf"/>
</dbReference>
<comment type="caution">
    <text evidence="5">The sequence shown here is derived from an EMBL/GenBank/DDBJ whole genome shotgun (WGS) entry which is preliminary data.</text>
</comment>
<evidence type="ECO:0000256" key="2">
    <source>
        <dbReference type="ARBA" id="ARBA00022450"/>
    </source>
</evidence>
<dbReference type="InterPro" id="IPR036736">
    <property type="entry name" value="ACP-like_sf"/>
</dbReference>
<dbReference type="Pfam" id="PF13193">
    <property type="entry name" value="AMP-binding_C"/>
    <property type="match status" value="6"/>
</dbReference>
<dbReference type="Gene3D" id="3.40.50.1820">
    <property type="entry name" value="alpha/beta hydrolase"/>
    <property type="match status" value="1"/>
</dbReference>
<dbReference type="InterPro" id="IPR025110">
    <property type="entry name" value="AMP-bd_C"/>
</dbReference>